<dbReference type="Pfam" id="PF00213">
    <property type="entry name" value="OSCP"/>
    <property type="match status" value="1"/>
</dbReference>
<keyword evidence="7 8" id="KW-0066">ATP synthesis</keyword>
<evidence type="ECO:0000313" key="9">
    <source>
        <dbReference type="EMBL" id="AHI00968.1"/>
    </source>
</evidence>
<dbReference type="NCBIfam" id="NF009967">
    <property type="entry name" value="PRK13430.1"/>
    <property type="match status" value="1"/>
</dbReference>
<keyword evidence="4 8" id="KW-0406">Ion transport</keyword>
<proteinExistence type="inferred from homology"/>
<evidence type="ECO:0000256" key="6">
    <source>
        <dbReference type="ARBA" id="ARBA00023196"/>
    </source>
</evidence>
<dbReference type="InterPro" id="IPR020781">
    <property type="entry name" value="ATPase_OSCP/d_CS"/>
</dbReference>
<keyword evidence="10" id="KW-1185">Reference proteome</keyword>
<comment type="similarity">
    <text evidence="8">Belongs to the ATPase delta chain family.</text>
</comment>
<dbReference type="PRINTS" id="PR00125">
    <property type="entry name" value="ATPASEDELTA"/>
</dbReference>
<comment type="function">
    <text evidence="8">This protein is part of the stalk that links CF(0) to CF(1). It either transmits conformational changes from CF(0) to CF(1) or is implicated in proton conduction.</text>
</comment>
<organism evidence="9 10">
    <name type="scientific">Kutzneria albida DSM 43870</name>
    <dbReference type="NCBI Taxonomy" id="1449976"/>
    <lineage>
        <taxon>Bacteria</taxon>
        <taxon>Bacillati</taxon>
        <taxon>Actinomycetota</taxon>
        <taxon>Actinomycetes</taxon>
        <taxon>Pseudonocardiales</taxon>
        <taxon>Pseudonocardiaceae</taxon>
        <taxon>Kutzneria</taxon>
    </lineage>
</organism>
<dbReference type="STRING" id="1449976.KALB_7610"/>
<dbReference type="PANTHER" id="PTHR11910">
    <property type="entry name" value="ATP SYNTHASE DELTA CHAIN"/>
    <property type="match status" value="1"/>
</dbReference>
<name>W5WJB3_9PSEU</name>
<evidence type="ECO:0000256" key="8">
    <source>
        <dbReference type="HAMAP-Rule" id="MF_01416"/>
    </source>
</evidence>
<comment type="subcellular location">
    <subcellularLocation>
        <location evidence="8">Cell membrane</location>
        <topology evidence="8">Peripheral membrane protein</topology>
    </subcellularLocation>
    <subcellularLocation>
        <location evidence="1">Membrane</location>
    </subcellularLocation>
</comment>
<dbReference type="Proteomes" id="UP000019225">
    <property type="component" value="Chromosome"/>
</dbReference>
<dbReference type="HOGENOM" id="CLU_088880_0_0_11"/>
<dbReference type="HAMAP" id="MF_01416">
    <property type="entry name" value="ATP_synth_delta_bact"/>
    <property type="match status" value="1"/>
</dbReference>
<dbReference type="OrthoDB" id="5242917at2"/>
<evidence type="ECO:0000256" key="2">
    <source>
        <dbReference type="ARBA" id="ARBA00022448"/>
    </source>
</evidence>
<keyword evidence="3 8" id="KW-0375">Hydrogen ion transport</keyword>
<gene>
    <name evidence="8" type="primary">atpH</name>
    <name evidence="9" type="ORF">KALB_7610</name>
</gene>
<evidence type="ECO:0000256" key="3">
    <source>
        <dbReference type="ARBA" id="ARBA00022781"/>
    </source>
</evidence>
<keyword evidence="8" id="KW-1003">Cell membrane</keyword>
<dbReference type="GO" id="GO:0045259">
    <property type="term" value="C:proton-transporting ATP synthase complex"/>
    <property type="evidence" value="ECO:0007669"/>
    <property type="project" value="UniProtKB-KW"/>
</dbReference>
<accession>W5WJB3</accession>
<dbReference type="PROSITE" id="PS00389">
    <property type="entry name" value="ATPASE_DELTA"/>
    <property type="match status" value="1"/>
</dbReference>
<dbReference type="Gene3D" id="1.10.520.20">
    <property type="entry name" value="N-terminal domain of the delta subunit of the F1F0-ATP synthase"/>
    <property type="match status" value="1"/>
</dbReference>
<dbReference type="NCBIfam" id="TIGR01145">
    <property type="entry name" value="ATP_synt_delta"/>
    <property type="match status" value="1"/>
</dbReference>
<evidence type="ECO:0000256" key="5">
    <source>
        <dbReference type="ARBA" id="ARBA00023136"/>
    </source>
</evidence>
<dbReference type="eggNOG" id="COG0712">
    <property type="taxonomic scope" value="Bacteria"/>
</dbReference>
<evidence type="ECO:0000256" key="7">
    <source>
        <dbReference type="ARBA" id="ARBA00023310"/>
    </source>
</evidence>
<evidence type="ECO:0000313" key="10">
    <source>
        <dbReference type="Proteomes" id="UP000019225"/>
    </source>
</evidence>
<evidence type="ECO:0000256" key="4">
    <source>
        <dbReference type="ARBA" id="ARBA00023065"/>
    </source>
</evidence>
<dbReference type="AlphaFoldDB" id="W5WJB3"/>
<keyword evidence="5 8" id="KW-0472">Membrane</keyword>
<protein>
    <recommendedName>
        <fullName evidence="8">ATP synthase subunit delta</fullName>
    </recommendedName>
    <alternativeName>
        <fullName evidence="8">ATP synthase F(1) sector subunit delta</fullName>
    </alternativeName>
    <alternativeName>
        <fullName evidence="8">F-type ATPase subunit delta</fullName>
        <shortName evidence="8">F-ATPase subunit delta</shortName>
    </alternativeName>
</protein>
<dbReference type="GO" id="GO:0005886">
    <property type="term" value="C:plasma membrane"/>
    <property type="evidence" value="ECO:0007669"/>
    <property type="project" value="UniProtKB-SubCell"/>
</dbReference>
<keyword evidence="2 8" id="KW-0813">Transport</keyword>
<dbReference type="InterPro" id="IPR026015">
    <property type="entry name" value="ATP_synth_OSCP/delta_N_sf"/>
</dbReference>
<sequence length="277" mass="29557">MTLHALHAASRDALAAAELRLLDVVDGVDPDGLTALGDELFSVVGLLAGEHGLRRVVADASSDPAGREALVRGLLAGKVGEPTLQVLATAVTARWSSARELLDGLESLARTALLVRAERENRLDAVEDELFRFGRILAGQPELERLLSARDGASEAKLGLVDTLVSGKVEPVTKQLVEQLVVLPRGRRLVAGLEELAAAAAKRRERSVAYVRTASPLTEQQYERLAATLTRVYSRPIVLHVEIDPDLGGGLVIRVGDEVIDGSAAGRLEALRRQLAA</sequence>
<dbReference type="EMBL" id="CP007155">
    <property type="protein sequence ID" value="AHI00968.1"/>
    <property type="molecule type" value="Genomic_DNA"/>
</dbReference>
<keyword evidence="6 8" id="KW-0139">CF(1)</keyword>
<reference evidence="9 10" key="1">
    <citation type="journal article" date="2014" name="BMC Genomics">
        <title>Complete genome sequence of producer of the glycopeptide antibiotic Aculeximycin Kutzneria albida DSM 43870T, a representative of minor genus of Pseudonocardiaceae.</title>
        <authorList>
            <person name="Rebets Y."/>
            <person name="Tokovenko B."/>
            <person name="Lushchyk I."/>
            <person name="Ruckert C."/>
            <person name="Zaburannyi N."/>
            <person name="Bechthold A."/>
            <person name="Kalinowski J."/>
            <person name="Luzhetskyy A."/>
        </authorList>
    </citation>
    <scope>NUCLEOTIDE SEQUENCE [LARGE SCALE GENOMIC DNA]</scope>
    <source>
        <strain evidence="9">DSM 43870</strain>
    </source>
</reference>
<evidence type="ECO:0000256" key="1">
    <source>
        <dbReference type="ARBA" id="ARBA00004370"/>
    </source>
</evidence>
<dbReference type="PATRIC" id="fig|1449976.3.peg.7645"/>
<dbReference type="KEGG" id="kal:KALB_7610"/>
<dbReference type="RefSeq" id="WP_030107926.1">
    <property type="nucleotide sequence ID" value="NZ_CP007155.1"/>
</dbReference>
<dbReference type="InterPro" id="IPR000711">
    <property type="entry name" value="ATPase_OSCP/dsu"/>
</dbReference>
<comment type="function">
    <text evidence="8">F(1)F(0) ATP synthase produces ATP from ADP in the presence of a proton or sodium gradient. F-type ATPases consist of two structural domains, F(1) containing the extramembraneous catalytic core and F(0) containing the membrane proton channel, linked together by a central stalk and a peripheral stalk. During catalysis, ATP synthesis in the catalytic domain of F(1) is coupled via a rotary mechanism of the central stalk subunits to proton translocation.</text>
</comment>
<dbReference type="GO" id="GO:0046933">
    <property type="term" value="F:proton-transporting ATP synthase activity, rotational mechanism"/>
    <property type="evidence" value="ECO:0007669"/>
    <property type="project" value="UniProtKB-UniRule"/>
</dbReference>